<evidence type="ECO:0000313" key="3">
    <source>
        <dbReference type="EMBL" id="PYH89608.1"/>
    </source>
</evidence>
<dbReference type="VEuPathDB" id="FungiDB:BO71DRAFT_104694"/>
<feature type="compositionally biased region" description="Polar residues" evidence="1">
    <location>
        <begin position="22"/>
        <end position="40"/>
    </location>
</feature>
<feature type="region of interest" description="Disordered" evidence="1">
    <location>
        <begin position="21"/>
        <end position="40"/>
    </location>
</feature>
<dbReference type="AlphaFoldDB" id="A0A319DNE2"/>
<proteinExistence type="predicted"/>
<feature type="compositionally biased region" description="Basic and acidic residues" evidence="1">
    <location>
        <begin position="99"/>
        <end position="108"/>
    </location>
</feature>
<gene>
    <name evidence="3" type="ORF">BO71DRAFT_104694</name>
</gene>
<feature type="region of interest" description="Disordered" evidence="1">
    <location>
        <begin position="49"/>
        <end position="108"/>
    </location>
</feature>
<protein>
    <submittedName>
        <fullName evidence="3">Uncharacterized protein</fullName>
    </submittedName>
</protein>
<dbReference type="Proteomes" id="UP000247810">
    <property type="component" value="Unassembled WGS sequence"/>
</dbReference>
<accession>A0A319DNE2</accession>
<dbReference type="EMBL" id="KZ826021">
    <property type="protein sequence ID" value="PYH89608.1"/>
    <property type="molecule type" value="Genomic_DNA"/>
</dbReference>
<evidence type="ECO:0000256" key="1">
    <source>
        <dbReference type="SAM" id="MobiDB-lite"/>
    </source>
</evidence>
<name>A0A319DNE2_9EURO</name>
<sequence length="151" mass="16647">MCLVLILLIYGHKLSIHKQSAHKTSLQNQPAQHSPSTNLPISQHLTLNQHYDPSHHSNRITAQSTLPSPPPSSPRSTLHPPTQTPPKGPVHPNHPSGPPRHDGGSHRAADTMTRQICRPDGLFASRGLPATEFRAGQSRRDDLLCTWLVWS</sequence>
<evidence type="ECO:0000256" key="2">
    <source>
        <dbReference type="SAM" id="SignalP"/>
    </source>
</evidence>
<feature type="chain" id="PRO_5016246224" evidence="2">
    <location>
        <begin position="16"/>
        <end position="151"/>
    </location>
</feature>
<keyword evidence="4" id="KW-1185">Reference proteome</keyword>
<feature type="signal peptide" evidence="2">
    <location>
        <begin position="1"/>
        <end position="15"/>
    </location>
</feature>
<reference evidence="3 4" key="1">
    <citation type="submission" date="2018-02" db="EMBL/GenBank/DDBJ databases">
        <title>The genomes of Aspergillus section Nigri reveals drivers in fungal speciation.</title>
        <authorList>
            <consortium name="DOE Joint Genome Institute"/>
            <person name="Vesth T.C."/>
            <person name="Nybo J."/>
            <person name="Theobald S."/>
            <person name="Brandl J."/>
            <person name="Frisvad J.C."/>
            <person name="Nielsen K.F."/>
            <person name="Lyhne E.K."/>
            <person name="Kogle M.E."/>
            <person name="Kuo A."/>
            <person name="Riley R."/>
            <person name="Clum A."/>
            <person name="Nolan M."/>
            <person name="Lipzen A."/>
            <person name="Salamov A."/>
            <person name="Henrissat B."/>
            <person name="Wiebenga A."/>
            <person name="De vries R.P."/>
            <person name="Grigoriev I.V."/>
            <person name="Mortensen U.H."/>
            <person name="Andersen M.R."/>
            <person name="Baker S.E."/>
        </authorList>
    </citation>
    <scope>NUCLEOTIDE SEQUENCE [LARGE SCALE GENOMIC DNA]</scope>
    <source>
        <strain evidence="3 4">CBS 707.79</strain>
    </source>
</reference>
<evidence type="ECO:0000313" key="4">
    <source>
        <dbReference type="Proteomes" id="UP000247810"/>
    </source>
</evidence>
<keyword evidence="2" id="KW-0732">Signal</keyword>
<organism evidence="3 4">
    <name type="scientific">Aspergillus ellipticus CBS 707.79</name>
    <dbReference type="NCBI Taxonomy" id="1448320"/>
    <lineage>
        <taxon>Eukaryota</taxon>
        <taxon>Fungi</taxon>
        <taxon>Dikarya</taxon>
        <taxon>Ascomycota</taxon>
        <taxon>Pezizomycotina</taxon>
        <taxon>Eurotiomycetes</taxon>
        <taxon>Eurotiomycetidae</taxon>
        <taxon>Eurotiales</taxon>
        <taxon>Aspergillaceae</taxon>
        <taxon>Aspergillus</taxon>
        <taxon>Aspergillus subgen. Circumdati</taxon>
    </lineage>
</organism>